<keyword evidence="3 4" id="KW-0385">Hypusine</keyword>
<keyword evidence="2 4" id="KW-0648">Protein biosynthesis</keyword>
<evidence type="ECO:0000313" key="8">
    <source>
        <dbReference type="Proteomes" id="UP000019763"/>
    </source>
</evidence>
<gene>
    <name evidence="7" type="ORF">GNI_091030</name>
</gene>
<evidence type="ECO:0000256" key="4">
    <source>
        <dbReference type="RuleBase" id="RU362005"/>
    </source>
</evidence>
<comment type="similarity">
    <text evidence="1 4">Belongs to the eIF-5A family.</text>
</comment>
<dbReference type="GO" id="GO:0003723">
    <property type="term" value="F:RNA binding"/>
    <property type="evidence" value="ECO:0007669"/>
    <property type="project" value="InterPro"/>
</dbReference>
<dbReference type="Gene3D" id="2.40.50.140">
    <property type="entry name" value="Nucleic acid-binding proteins"/>
    <property type="match status" value="1"/>
</dbReference>
<dbReference type="PANTHER" id="PTHR11673">
    <property type="entry name" value="TRANSLATION INITIATION FACTOR 5A FAMILY MEMBER"/>
    <property type="match status" value="1"/>
</dbReference>
<evidence type="ECO:0000256" key="1">
    <source>
        <dbReference type="ARBA" id="ARBA00006016"/>
    </source>
</evidence>
<keyword evidence="7" id="KW-0396">Initiation factor</keyword>
<sequence length="154" mass="16902">MSDEFETTNAGSSHTRPIQAGNVKKGGFAMLKGRPCRVVEVSTSKTGKHGHAKASIVGIDIFTAKKLDENCPTSHNMLEPIVTRTQYAIIHWEDSGFLHLLDASGNLRMDLSWPLGRDDKILEEWKKQLEAGQTPNCTVISACGEEKVLGPNEK</sequence>
<keyword evidence="8" id="KW-1185">Reference proteome</keyword>
<protein>
    <recommendedName>
        <fullName evidence="4">Eukaryotic translation initiation factor 5A</fullName>
        <shortName evidence="4">eIF-5A</shortName>
    </recommendedName>
</protein>
<dbReference type="OMA" id="DINEGYL"/>
<dbReference type="GO" id="GO:0045901">
    <property type="term" value="P:positive regulation of translational elongation"/>
    <property type="evidence" value="ECO:0007669"/>
    <property type="project" value="UniProtKB-UniRule"/>
</dbReference>
<dbReference type="GeneID" id="22913268"/>
<dbReference type="GO" id="GO:0045905">
    <property type="term" value="P:positive regulation of translational termination"/>
    <property type="evidence" value="ECO:0007669"/>
    <property type="project" value="UniProtKB-UniRule"/>
</dbReference>
<dbReference type="PIRSF" id="PIRSF003025">
    <property type="entry name" value="eIF5A"/>
    <property type="match status" value="1"/>
</dbReference>
<dbReference type="SUPFAM" id="SSF50249">
    <property type="entry name" value="Nucleic acid-binding proteins"/>
    <property type="match status" value="1"/>
</dbReference>
<dbReference type="InterPro" id="IPR008991">
    <property type="entry name" value="Translation_prot_SH3-like_sf"/>
</dbReference>
<dbReference type="AlphaFoldDB" id="A0A023B5E7"/>
<accession>A0A023B5E7</accession>
<dbReference type="NCBIfam" id="TIGR00037">
    <property type="entry name" value="eIF_5A"/>
    <property type="match status" value="1"/>
</dbReference>
<dbReference type="OrthoDB" id="9975114at2759"/>
<comment type="caution">
    <text evidence="7">The sequence shown here is derived from an EMBL/GenBank/DDBJ whole genome shotgun (WGS) entry which is preliminary data.</text>
</comment>
<dbReference type="GO" id="GO:0043022">
    <property type="term" value="F:ribosome binding"/>
    <property type="evidence" value="ECO:0007669"/>
    <property type="project" value="UniProtKB-UniRule"/>
</dbReference>
<dbReference type="VEuPathDB" id="CryptoDB:GNI_091030"/>
<dbReference type="EMBL" id="AFNH02000680">
    <property type="protein sequence ID" value="EZG60070.1"/>
    <property type="molecule type" value="Genomic_DNA"/>
</dbReference>
<dbReference type="InterPro" id="IPR048670">
    <property type="entry name" value="IF5A-like_N"/>
</dbReference>
<evidence type="ECO:0000259" key="6">
    <source>
        <dbReference type="SMART" id="SM01376"/>
    </source>
</evidence>
<dbReference type="GO" id="GO:0003746">
    <property type="term" value="F:translation elongation factor activity"/>
    <property type="evidence" value="ECO:0007669"/>
    <property type="project" value="UniProtKB-UniRule"/>
</dbReference>
<dbReference type="GO" id="GO:0003743">
    <property type="term" value="F:translation initiation factor activity"/>
    <property type="evidence" value="ECO:0007669"/>
    <property type="project" value="UniProtKB-KW"/>
</dbReference>
<name>A0A023B5E7_GRENI</name>
<dbReference type="InterPro" id="IPR012340">
    <property type="entry name" value="NA-bd_OB-fold"/>
</dbReference>
<comment type="PTM">
    <text evidence="4">eIF-5A seems to be the only eukaryotic protein to have a hypusine residue which is a post-translational modification of a lysine by the addition of a butylamino group.</text>
</comment>
<dbReference type="InterPro" id="IPR019769">
    <property type="entry name" value="Trans_elong_IF5A_hypusine_site"/>
</dbReference>
<comment type="function">
    <text evidence="4">Translation factor that promotes translation elongation and termination, particularly upon ribosome stalling at specific amino acid sequence contexts. Binds between the exit (E) and peptidyl (P) site of the ribosome and promotes rescue of stalled ribosome: specifically required for efficient translation of polyproline-containing peptides as well as other motifs that stall the ribosome. Acts as ribosome quality control (RQC) cofactor by joining the RQC complex to facilitate peptidyl transfer during CAT tailing step.</text>
</comment>
<dbReference type="eggNOG" id="KOG3271">
    <property type="taxonomic scope" value="Eukaryota"/>
</dbReference>
<evidence type="ECO:0000256" key="5">
    <source>
        <dbReference type="SAM" id="MobiDB-lite"/>
    </source>
</evidence>
<evidence type="ECO:0000256" key="3">
    <source>
        <dbReference type="ARBA" id="ARBA00023071"/>
    </source>
</evidence>
<organism evidence="7 8">
    <name type="scientific">Gregarina niphandrodes</name>
    <name type="common">Septate eugregarine</name>
    <dbReference type="NCBI Taxonomy" id="110365"/>
    <lineage>
        <taxon>Eukaryota</taxon>
        <taxon>Sar</taxon>
        <taxon>Alveolata</taxon>
        <taxon>Apicomplexa</taxon>
        <taxon>Conoidasida</taxon>
        <taxon>Gregarinasina</taxon>
        <taxon>Eugregarinorida</taxon>
        <taxon>Gregarinidae</taxon>
        <taxon>Gregarina</taxon>
    </lineage>
</organism>
<proteinExistence type="inferred from homology"/>
<dbReference type="RefSeq" id="XP_011130854.1">
    <property type="nucleotide sequence ID" value="XM_011132552.1"/>
</dbReference>
<dbReference type="InterPro" id="IPR020189">
    <property type="entry name" value="IF5A_C"/>
</dbReference>
<reference evidence="7" key="1">
    <citation type="submission" date="2013-12" db="EMBL/GenBank/DDBJ databases">
        <authorList>
            <person name="Omoto C.K."/>
            <person name="Sibley D."/>
            <person name="Venepally P."/>
            <person name="Hadjithomas M."/>
            <person name="Karamycheva S."/>
            <person name="Brunk B."/>
            <person name="Roos D."/>
            <person name="Caler E."/>
            <person name="Lorenzi H."/>
        </authorList>
    </citation>
    <scope>NUCLEOTIDE SEQUENCE</scope>
</reference>
<dbReference type="Proteomes" id="UP000019763">
    <property type="component" value="Unassembled WGS sequence"/>
</dbReference>
<dbReference type="InterPro" id="IPR001884">
    <property type="entry name" value="IF5A-like"/>
</dbReference>
<dbReference type="PROSITE" id="PS00302">
    <property type="entry name" value="IF5A_HYPUSINE"/>
    <property type="match status" value="1"/>
</dbReference>
<feature type="region of interest" description="Disordered" evidence="5">
    <location>
        <begin position="1"/>
        <end position="20"/>
    </location>
</feature>
<feature type="domain" description="Translation initiation factor 5A C-terminal" evidence="6">
    <location>
        <begin position="81"/>
        <end position="152"/>
    </location>
</feature>
<dbReference type="Gene3D" id="2.30.30.30">
    <property type="match status" value="1"/>
</dbReference>
<dbReference type="Pfam" id="PF01287">
    <property type="entry name" value="eIF-5a"/>
    <property type="match status" value="1"/>
</dbReference>
<evidence type="ECO:0000256" key="2">
    <source>
        <dbReference type="ARBA" id="ARBA00022917"/>
    </source>
</evidence>
<dbReference type="InterPro" id="IPR014722">
    <property type="entry name" value="Rib_uL2_dom2"/>
</dbReference>
<dbReference type="SMART" id="SM01376">
    <property type="entry name" value="eIF-5a"/>
    <property type="match status" value="1"/>
</dbReference>
<dbReference type="SUPFAM" id="SSF50104">
    <property type="entry name" value="Translation proteins SH3-like domain"/>
    <property type="match status" value="1"/>
</dbReference>
<evidence type="ECO:0000313" key="7">
    <source>
        <dbReference type="EMBL" id="EZG60070.1"/>
    </source>
</evidence>
<dbReference type="Pfam" id="PF21485">
    <property type="entry name" value="IF5A-like_N"/>
    <property type="match status" value="1"/>
</dbReference>
<feature type="compositionally biased region" description="Polar residues" evidence="5">
    <location>
        <begin position="7"/>
        <end position="16"/>
    </location>
</feature>
<dbReference type="FunFam" id="2.30.30.30:FF:000080">
    <property type="entry name" value="Eukaryotic translation initiation factor 5A"/>
    <property type="match status" value="1"/>
</dbReference>